<sequence>MQDILELILERIREVADPDKIILFGSRSRGDQDPHSDYDLLVLKSGVSNRRALAQKIYKSLAGIPVSVDIIVETPERVETYREASGFVYREALKGIVVYEKRE</sequence>
<dbReference type="OrthoDB" id="9814975at2"/>
<reference evidence="2 3" key="1">
    <citation type="submission" date="2017-04" db="EMBL/GenBank/DDBJ databases">
        <authorList>
            <person name="Afonso C.L."/>
            <person name="Miller P.J."/>
            <person name="Scott M.A."/>
            <person name="Spackman E."/>
            <person name="Goraichik I."/>
            <person name="Dimitrov K.M."/>
            <person name="Suarez D.L."/>
            <person name="Swayne D.E."/>
        </authorList>
    </citation>
    <scope>NUCLEOTIDE SEQUENCE [LARGE SCALE GENOMIC DNA]</scope>
    <source>
        <strain evidence="2 3">ToBE</strain>
    </source>
</reference>
<dbReference type="InterPro" id="IPR043519">
    <property type="entry name" value="NT_sf"/>
</dbReference>
<gene>
    <name evidence="2" type="ORF">SAMN00808754_0179</name>
</gene>
<dbReference type="EMBL" id="LT838272">
    <property type="protein sequence ID" value="SMB89580.1"/>
    <property type="molecule type" value="Genomic_DNA"/>
</dbReference>
<dbReference type="PANTHER" id="PTHR37030:SF1">
    <property type="entry name" value="NUCLEOTIDYLTRANSFERASE"/>
    <property type="match status" value="1"/>
</dbReference>
<evidence type="ECO:0000313" key="2">
    <source>
        <dbReference type="EMBL" id="SMB89580.1"/>
    </source>
</evidence>
<accession>A0A1W1V8R4</accession>
<dbReference type="InterPro" id="IPR002934">
    <property type="entry name" value="Polymerase_NTP_transf_dom"/>
</dbReference>
<dbReference type="Proteomes" id="UP000192569">
    <property type="component" value="Chromosome I"/>
</dbReference>
<organism evidence="2 3">
    <name type="scientific">Thermanaeromonas toyohensis ToBE</name>
    <dbReference type="NCBI Taxonomy" id="698762"/>
    <lineage>
        <taxon>Bacteria</taxon>
        <taxon>Bacillati</taxon>
        <taxon>Bacillota</taxon>
        <taxon>Clostridia</taxon>
        <taxon>Neomoorellales</taxon>
        <taxon>Neomoorellaceae</taxon>
        <taxon>Thermanaeromonas</taxon>
    </lineage>
</organism>
<feature type="domain" description="Polymerase nucleotidyl transferase" evidence="1">
    <location>
        <begin position="8"/>
        <end position="80"/>
    </location>
</feature>
<dbReference type="Gene3D" id="3.30.460.10">
    <property type="entry name" value="Beta Polymerase, domain 2"/>
    <property type="match status" value="1"/>
</dbReference>
<proteinExistence type="predicted"/>
<dbReference type="Pfam" id="PF01909">
    <property type="entry name" value="NTP_transf_2"/>
    <property type="match status" value="1"/>
</dbReference>
<dbReference type="STRING" id="698762.SAMN00808754_0179"/>
<dbReference type="AlphaFoldDB" id="A0A1W1V8R4"/>
<dbReference type="RefSeq" id="WP_084663130.1">
    <property type="nucleotide sequence ID" value="NZ_LT838272.1"/>
</dbReference>
<name>A0A1W1V8R4_9FIRM</name>
<dbReference type="PANTHER" id="PTHR37030">
    <property type="entry name" value="NUCLEOTIDYLTRANSFERASE"/>
    <property type="match status" value="1"/>
</dbReference>
<protein>
    <submittedName>
        <fullName evidence="2">Nucleotidyltransferase domain-containing protein</fullName>
    </submittedName>
</protein>
<keyword evidence="2" id="KW-0808">Transferase</keyword>
<evidence type="ECO:0000313" key="3">
    <source>
        <dbReference type="Proteomes" id="UP000192569"/>
    </source>
</evidence>
<evidence type="ECO:0000259" key="1">
    <source>
        <dbReference type="Pfam" id="PF01909"/>
    </source>
</evidence>
<dbReference type="CDD" id="cd05403">
    <property type="entry name" value="NT_KNTase_like"/>
    <property type="match status" value="1"/>
</dbReference>
<keyword evidence="3" id="KW-1185">Reference proteome</keyword>
<dbReference type="GO" id="GO:0016779">
    <property type="term" value="F:nucleotidyltransferase activity"/>
    <property type="evidence" value="ECO:0007669"/>
    <property type="project" value="InterPro"/>
</dbReference>
<dbReference type="SUPFAM" id="SSF81301">
    <property type="entry name" value="Nucleotidyltransferase"/>
    <property type="match status" value="1"/>
</dbReference>